<evidence type="ECO:0000313" key="2">
    <source>
        <dbReference type="EMBL" id="GEO87133.1"/>
    </source>
</evidence>
<dbReference type="InterPro" id="IPR030395">
    <property type="entry name" value="GP_PDE_dom"/>
</dbReference>
<keyword evidence="3" id="KW-1185">Reference proteome</keyword>
<dbReference type="EMBL" id="BJZP01000030">
    <property type="protein sequence ID" value="GEO87133.1"/>
    <property type="molecule type" value="Genomic_DNA"/>
</dbReference>
<proteinExistence type="predicted"/>
<dbReference type="InterPro" id="IPR017946">
    <property type="entry name" value="PLC-like_Pdiesterase_TIM-brl"/>
</dbReference>
<dbReference type="Gene3D" id="3.20.20.190">
    <property type="entry name" value="Phosphatidylinositol (PI) phosphodiesterase"/>
    <property type="match status" value="1"/>
</dbReference>
<name>A0A512HNV9_9HYPH</name>
<gene>
    <name evidence="2" type="ORF">RNA01_40650</name>
</gene>
<dbReference type="GO" id="GO:0006629">
    <property type="term" value="P:lipid metabolic process"/>
    <property type="evidence" value="ECO:0007669"/>
    <property type="project" value="InterPro"/>
</dbReference>
<reference evidence="2 3" key="1">
    <citation type="submission" date="2019-07" db="EMBL/GenBank/DDBJ databases">
        <title>Whole genome shotgun sequence of Rhizobium naphthalenivorans NBRC 107585.</title>
        <authorList>
            <person name="Hosoyama A."/>
            <person name="Uohara A."/>
            <person name="Ohji S."/>
            <person name="Ichikawa N."/>
        </authorList>
    </citation>
    <scope>NUCLEOTIDE SEQUENCE [LARGE SCALE GENOMIC DNA]</scope>
    <source>
        <strain evidence="2 3">NBRC 107585</strain>
    </source>
</reference>
<sequence>MTRITGHRGARNLWPENSLTGFRNVLDLGVDAIEFDVHLTDSGELLVIHDATLERTTDGEGPVRALTPQTRLSVKLKGSDETIPTLAEVLSVLSTADGLPLHVEVKSDETGTPYPGIVSRVAAELAAQGLAERSYLTSFDVSVLEECRRTAPEIARLVSVNAAWAEKQGGLKSFIERVDGLVEIVAIHHELMDAEWDLITSLLPLDRLCVWTLNNEALIGKWLERGIGHLTSDSPDIALNLRGKVSATV</sequence>
<comment type="caution">
    <text evidence="2">The sequence shown here is derived from an EMBL/GenBank/DDBJ whole genome shotgun (WGS) entry which is preliminary data.</text>
</comment>
<dbReference type="Pfam" id="PF03009">
    <property type="entry name" value="GDPD"/>
    <property type="match status" value="1"/>
</dbReference>
<evidence type="ECO:0000259" key="1">
    <source>
        <dbReference type="PROSITE" id="PS51704"/>
    </source>
</evidence>
<dbReference type="RefSeq" id="WP_147181988.1">
    <property type="nucleotide sequence ID" value="NZ_BJZP01000030.1"/>
</dbReference>
<evidence type="ECO:0000313" key="3">
    <source>
        <dbReference type="Proteomes" id="UP000321717"/>
    </source>
</evidence>
<protein>
    <submittedName>
        <fullName evidence="2">Glycerophosphoryl diester phosphodiesterase</fullName>
    </submittedName>
</protein>
<dbReference type="CDD" id="cd08565">
    <property type="entry name" value="GDPD_pAtGDE_like"/>
    <property type="match status" value="1"/>
</dbReference>
<dbReference type="AlphaFoldDB" id="A0A512HNV9"/>
<accession>A0A512HNV9</accession>
<organism evidence="2 3">
    <name type="scientific">Ciceribacter naphthalenivorans</name>
    <dbReference type="NCBI Taxonomy" id="1118451"/>
    <lineage>
        <taxon>Bacteria</taxon>
        <taxon>Pseudomonadati</taxon>
        <taxon>Pseudomonadota</taxon>
        <taxon>Alphaproteobacteria</taxon>
        <taxon>Hyphomicrobiales</taxon>
        <taxon>Rhizobiaceae</taxon>
        <taxon>Ciceribacter</taxon>
    </lineage>
</organism>
<dbReference type="Proteomes" id="UP000321717">
    <property type="component" value="Unassembled WGS sequence"/>
</dbReference>
<dbReference type="PANTHER" id="PTHR46211">
    <property type="entry name" value="GLYCEROPHOSPHORYL DIESTER PHOSPHODIESTERASE"/>
    <property type="match status" value="1"/>
</dbReference>
<dbReference type="PANTHER" id="PTHR46211:SF14">
    <property type="entry name" value="GLYCEROPHOSPHODIESTER PHOSPHODIESTERASE"/>
    <property type="match status" value="1"/>
</dbReference>
<dbReference type="SUPFAM" id="SSF51695">
    <property type="entry name" value="PLC-like phosphodiesterases"/>
    <property type="match status" value="1"/>
</dbReference>
<dbReference type="OrthoDB" id="9787897at2"/>
<dbReference type="PROSITE" id="PS51704">
    <property type="entry name" value="GP_PDE"/>
    <property type="match status" value="1"/>
</dbReference>
<dbReference type="GO" id="GO:0008081">
    <property type="term" value="F:phosphoric diester hydrolase activity"/>
    <property type="evidence" value="ECO:0007669"/>
    <property type="project" value="InterPro"/>
</dbReference>
<feature type="domain" description="GP-PDE" evidence="1">
    <location>
        <begin position="2"/>
        <end position="242"/>
    </location>
</feature>